<comment type="caution">
    <text evidence="1">The sequence shown here is derived from an EMBL/GenBank/DDBJ whole genome shotgun (WGS) entry which is preliminary data.</text>
</comment>
<organism evidence="1 2">
    <name type="scientific">Agathobacter rectalis</name>
    <dbReference type="NCBI Taxonomy" id="39491"/>
    <lineage>
        <taxon>Bacteria</taxon>
        <taxon>Bacillati</taxon>
        <taxon>Bacillota</taxon>
        <taxon>Clostridia</taxon>
        <taxon>Lachnospirales</taxon>
        <taxon>Lachnospiraceae</taxon>
        <taxon>Agathobacter</taxon>
    </lineage>
</organism>
<gene>
    <name evidence="1" type="ORF">LK487_16380</name>
</gene>
<evidence type="ECO:0000313" key="1">
    <source>
        <dbReference type="EMBL" id="MCC2748573.1"/>
    </source>
</evidence>
<reference evidence="1" key="1">
    <citation type="submission" date="2021-10" db="EMBL/GenBank/DDBJ databases">
        <title>Collection of gut derived symbiotic bacterial strains cultured from healthy donors.</title>
        <authorList>
            <person name="Lin H."/>
            <person name="Littmann E."/>
            <person name="Claire K."/>
            <person name="Pamer E."/>
        </authorList>
    </citation>
    <scope>NUCLEOTIDE SEQUENCE</scope>
    <source>
        <strain evidence="1">MSK.22.92</strain>
    </source>
</reference>
<dbReference type="Proteomes" id="UP001197847">
    <property type="component" value="Unassembled WGS sequence"/>
</dbReference>
<proteinExistence type="predicted"/>
<evidence type="ECO:0000313" key="2">
    <source>
        <dbReference type="Proteomes" id="UP001197847"/>
    </source>
</evidence>
<accession>A0AAW4WWU0</accession>
<dbReference type="EMBL" id="JAJFBX010000042">
    <property type="protein sequence ID" value="MCC2748573.1"/>
    <property type="molecule type" value="Genomic_DNA"/>
</dbReference>
<protein>
    <submittedName>
        <fullName evidence="1">Uncharacterized protein</fullName>
    </submittedName>
</protein>
<name>A0AAW4WWU0_9FIRM</name>
<dbReference type="AlphaFoldDB" id="A0AAW4WWU0"/>
<sequence>MMIWERVVHVQLFICKTEIAEIFRAKCLFVNGSGCEGDECLMQAEQDSEYDDSEVEELKLKLIKYVIEKLNPMIAQLNLIKEDKKKLKEFVSDNECEECGNFGISIKADFYPIGKCCYCGTEN</sequence>
<dbReference type="RefSeq" id="WP_147359016.1">
    <property type="nucleotide sequence ID" value="NZ_DAWDGG010000029.1"/>
</dbReference>